<evidence type="ECO:0000313" key="5">
    <source>
        <dbReference type="EMBL" id="BAM79586.1"/>
    </source>
</evidence>
<organism evidence="5 7">
    <name type="scientific">Cyanidioschyzon merolae (strain NIES-3377 / 10D)</name>
    <name type="common">Unicellular red alga</name>
    <dbReference type="NCBI Taxonomy" id="280699"/>
    <lineage>
        <taxon>Eukaryota</taxon>
        <taxon>Rhodophyta</taxon>
        <taxon>Bangiophyceae</taxon>
        <taxon>Cyanidiales</taxon>
        <taxon>Cyanidiaceae</taxon>
        <taxon>Cyanidioschyzon</taxon>
    </lineage>
</organism>
<keyword evidence="2" id="KW-0539">Nucleus</keyword>
<dbReference type="GO" id="GO:1990904">
    <property type="term" value="C:ribonucleoprotein complex"/>
    <property type="evidence" value="ECO:0007669"/>
    <property type="project" value="UniProtKB-KW"/>
</dbReference>
<dbReference type="Gramene" id="CMG061CT">
    <property type="protein sequence ID" value="CMG061CT"/>
    <property type="gene ID" value="CMG061C"/>
</dbReference>
<dbReference type="RefSeq" id="XP_005539498.1">
    <property type="nucleotide sequence ID" value="XM_005539441.1"/>
</dbReference>
<dbReference type="EMBL" id="AP006502">
    <property type="protein sequence ID" value="BAM83462.1"/>
    <property type="molecule type" value="Genomic_DNA"/>
</dbReference>
<evidence type="ECO:0000256" key="3">
    <source>
        <dbReference type="ARBA" id="ARBA00023274"/>
    </source>
</evidence>
<dbReference type="InterPro" id="IPR001163">
    <property type="entry name" value="Sm_dom_euk/arc"/>
</dbReference>
<dbReference type="AlphaFoldDB" id="M1UQ15"/>
<feature type="domain" description="Sm" evidence="4">
    <location>
        <begin position="2"/>
        <end position="82"/>
    </location>
</feature>
<evidence type="ECO:0000256" key="1">
    <source>
        <dbReference type="ARBA" id="ARBA00004123"/>
    </source>
</evidence>
<evidence type="ECO:0000256" key="2">
    <source>
        <dbReference type="ARBA" id="ARBA00023242"/>
    </source>
</evidence>
<name>M1UQ15_CYAM1</name>
<dbReference type="KEGG" id="cme:CYME_CMT545C"/>
<comment type="subcellular location">
    <subcellularLocation>
        <location evidence="1">Nucleus</location>
    </subcellularLocation>
</comment>
<dbReference type="InterPro" id="IPR047575">
    <property type="entry name" value="Sm"/>
</dbReference>
<accession>M1UQ15</accession>
<dbReference type="Proteomes" id="UP000007014">
    <property type="component" value="Chromosome 7"/>
</dbReference>
<reference evidence="5 7" key="2">
    <citation type="journal article" date="2007" name="BMC Biol.">
        <title>A 100%-complete sequence reveals unusually simple genomic features in the hot-spring red alga Cyanidioschyzon merolae.</title>
        <authorList>
            <person name="Nozaki H."/>
            <person name="Takano H."/>
            <person name="Misumi O."/>
            <person name="Terasawa K."/>
            <person name="Matsuzaki M."/>
            <person name="Maruyama S."/>
            <person name="Nishida K."/>
            <person name="Yagisawa F."/>
            <person name="Yoshida Y."/>
            <person name="Fujiwara T."/>
            <person name="Takio S."/>
            <person name="Tamura K."/>
            <person name="Chung S.J."/>
            <person name="Nakamura S."/>
            <person name="Kuroiwa H."/>
            <person name="Tanaka K."/>
            <person name="Sato N."/>
            <person name="Kuroiwa T."/>
        </authorList>
    </citation>
    <scope>NUCLEOTIDE SEQUENCE [LARGE SCALE GENOMIC DNA]</scope>
    <source>
        <strain evidence="5 7">10D</strain>
    </source>
</reference>
<reference evidence="5 7" key="1">
    <citation type="journal article" date="2004" name="Nature">
        <title>Genome sequence of the ultrasmall unicellular red alga Cyanidioschyzon merolae 10D.</title>
        <authorList>
            <person name="Matsuzaki M."/>
            <person name="Misumi O."/>
            <person name="Shin-i T."/>
            <person name="Maruyama S."/>
            <person name="Takahara M."/>
            <person name="Miyagishima S."/>
            <person name="Mori T."/>
            <person name="Nishida K."/>
            <person name="Yagisawa F."/>
            <person name="Nishida K."/>
            <person name="Yoshida Y."/>
            <person name="Nishimura Y."/>
            <person name="Nakao S."/>
            <person name="Kobayashi T."/>
            <person name="Momoyama Y."/>
            <person name="Higashiyama T."/>
            <person name="Minoda A."/>
            <person name="Sano M."/>
            <person name="Nomoto H."/>
            <person name="Oishi K."/>
            <person name="Hayashi H."/>
            <person name="Ohta F."/>
            <person name="Nishizaka S."/>
            <person name="Haga S."/>
            <person name="Miura S."/>
            <person name="Morishita T."/>
            <person name="Kabeya Y."/>
            <person name="Terasawa K."/>
            <person name="Suzuki Y."/>
            <person name="Ishii Y."/>
            <person name="Asakawa S."/>
            <person name="Takano H."/>
            <person name="Ohta N."/>
            <person name="Kuroiwa H."/>
            <person name="Tanaka K."/>
            <person name="Shimizu N."/>
            <person name="Sugano S."/>
            <person name="Sato N."/>
            <person name="Nozaki H."/>
            <person name="Ogasawara N."/>
            <person name="Kohara Y."/>
            <person name="Kuroiwa T."/>
        </authorList>
    </citation>
    <scope>NUCLEOTIDE SEQUENCE [LARGE SCALE GENOMIC DNA]</scope>
    <source>
        <strain evidence="5 7">10D</strain>
    </source>
</reference>
<dbReference type="GO" id="GO:0003723">
    <property type="term" value="F:RNA binding"/>
    <property type="evidence" value="ECO:0007669"/>
    <property type="project" value="InterPro"/>
</dbReference>
<dbReference type="Gramene" id="CMT545CT">
    <property type="protein sequence ID" value="CMT545CT"/>
    <property type="gene ID" value="CMT545C"/>
</dbReference>
<dbReference type="Pfam" id="PF01423">
    <property type="entry name" value="LSM"/>
    <property type="match status" value="1"/>
</dbReference>
<dbReference type="SMART" id="SM00651">
    <property type="entry name" value="Sm"/>
    <property type="match status" value="1"/>
</dbReference>
<dbReference type="EMBL" id="AP006489">
    <property type="protein sequence ID" value="BAM79586.1"/>
    <property type="molecule type" value="Genomic_DNA"/>
</dbReference>
<dbReference type="InterPro" id="IPR010920">
    <property type="entry name" value="LSM_dom_sf"/>
</dbReference>
<keyword evidence="7" id="KW-1185">Reference proteome</keyword>
<dbReference type="SUPFAM" id="SSF50182">
    <property type="entry name" value="Sm-like ribonucleoproteins"/>
    <property type="match status" value="1"/>
</dbReference>
<dbReference type="GeneID" id="16993282"/>
<dbReference type="OrthoDB" id="747253at2759"/>
<keyword evidence="3" id="KW-0687">Ribonucleoprotein</keyword>
<dbReference type="Proteomes" id="UP000007014">
    <property type="component" value="Chromosome 20"/>
</dbReference>
<dbReference type="Gene3D" id="2.30.30.100">
    <property type="match status" value="1"/>
</dbReference>
<dbReference type="GeneID" id="16997679"/>
<dbReference type="eggNOG" id="KOG3293">
    <property type="taxonomic scope" value="Eukaryota"/>
</dbReference>
<dbReference type="PROSITE" id="PS52002">
    <property type="entry name" value="SM"/>
    <property type="match status" value="1"/>
</dbReference>
<protein>
    <submittedName>
        <fullName evidence="5">Similar to U6 snRNA-associated Sm-like protein</fullName>
    </submittedName>
</protein>
<evidence type="ECO:0000313" key="7">
    <source>
        <dbReference type="Proteomes" id="UP000007014"/>
    </source>
</evidence>
<dbReference type="InterPro" id="IPR027141">
    <property type="entry name" value="LSm4/Sm_D1/D3"/>
</dbReference>
<dbReference type="RefSeq" id="XP_005535872.1">
    <property type="nucleotide sequence ID" value="XM_005535815.1"/>
</dbReference>
<dbReference type="GO" id="GO:0005634">
    <property type="term" value="C:nucleus"/>
    <property type="evidence" value="ECO:0007669"/>
    <property type="project" value="UniProtKB-SubCell"/>
</dbReference>
<gene>
    <name evidence="5" type="ORF">CYME_CMG061C</name>
    <name evidence="6" type="ORF">CYME_CMT545C</name>
</gene>
<proteinExistence type="predicted"/>
<dbReference type="STRING" id="280699.M1UQ15"/>
<dbReference type="HOGENOM" id="CLU_2349739_0_0_1"/>
<dbReference type="GO" id="GO:0006396">
    <property type="term" value="P:RNA processing"/>
    <property type="evidence" value="ECO:0007669"/>
    <property type="project" value="InterPro"/>
</dbReference>
<evidence type="ECO:0000313" key="6">
    <source>
        <dbReference type="EMBL" id="BAM83462.1"/>
    </source>
</evidence>
<dbReference type="KEGG" id="cme:CYME_CMG061C"/>
<sequence length="97" mass="10588">MLPVGLVRGAVGQQVTVELKNGKHCTGVLTGVDPWMNLNLESARVTGASRAATTDSVEQAASYAALHIRGTMIKLVQLPSKSWEYAQDERKPRQLRE</sequence>
<evidence type="ECO:0000259" key="4">
    <source>
        <dbReference type="PROSITE" id="PS52002"/>
    </source>
</evidence>
<dbReference type="PANTHER" id="PTHR23338">
    <property type="entry name" value="SMALL NUCLEAR RIBONUCLEOPROTEIN SM"/>
    <property type="match status" value="1"/>
</dbReference>